<dbReference type="RefSeq" id="WP_042406699.1">
    <property type="nucleotide sequence ID" value="NZ_CBYN010000041.1"/>
</dbReference>
<keyword evidence="2" id="KW-1003">Cell membrane</keyword>
<dbReference type="PANTHER" id="PTHR30086">
    <property type="entry name" value="ARGININE EXPORTER PROTEIN ARGO"/>
    <property type="match status" value="1"/>
</dbReference>
<dbReference type="InterPro" id="IPR001123">
    <property type="entry name" value="LeuE-type"/>
</dbReference>
<accession>A0ABY7UH95</accession>
<name>A0ABY7UH95_9CORY</name>
<gene>
    <name evidence="7" type="primary">rhtC</name>
    <name evidence="7" type="ORF">CJEDD_00390</name>
</gene>
<organism evidence="7 8">
    <name type="scientific">Corynebacterium jeddahense</name>
    <dbReference type="NCBI Taxonomy" id="1414719"/>
    <lineage>
        <taxon>Bacteria</taxon>
        <taxon>Bacillati</taxon>
        <taxon>Actinomycetota</taxon>
        <taxon>Actinomycetes</taxon>
        <taxon>Mycobacteriales</taxon>
        <taxon>Corynebacteriaceae</taxon>
        <taxon>Corynebacterium</taxon>
    </lineage>
</organism>
<keyword evidence="4 6" id="KW-1133">Transmembrane helix</keyword>
<protein>
    <submittedName>
        <fullName evidence="7">Threonine efflux protein</fullName>
    </submittedName>
</protein>
<evidence type="ECO:0000256" key="5">
    <source>
        <dbReference type="ARBA" id="ARBA00023136"/>
    </source>
</evidence>
<feature type="transmembrane region" description="Helical" evidence="6">
    <location>
        <begin position="106"/>
        <end position="126"/>
    </location>
</feature>
<evidence type="ECO:0000256" key="3">
    <source>
        <dbReference type="ARBA" id="ARBA00022692"/>
    </source>
</evidence>
<dbReference type="Pfam" id="PF01810">
    <property type="entry name" value="LysE"/>
    <property type="match status" value="1"/>
</dbReference>
<keyword evidence="8" id="KW-1185">Reference proteome</keyword>
<feature type="transmembrane region" description="Helical" evidence="6">
    <location>
        <begin position="132"/>
        <end position="152"/>
    </location>
</feature>
<evidence type="ECO:0000256" key="2">
    <source>
        <dbReference type="ARBA" id="ARBA00022475"/>
    </source>
</evidence>
<reference evidence="7 8" key="1">
    <citation type="submission" date="2020-10" db="EMBL/GenBank/DDBJ databases">
        <title>Complete genome sequence of Corynebacterium jeddahense DSM 45997, type strain of Corynebacterium jeddahense.</title>
        <authorList>
            <person name="Busche T."/>
            <person name="Kalinowski J."/>
            <person name="Ruckert C."/>
        </authorList>
    </citation>
    <scope>NUCLEOTIDE SEQUENCE [LARGE SCALE GENOMIC DNA]</scope>
    <source>
        <strain evidence="7 8">DSM 45997</strain>
    </source>
</reference>
<feature type="transmembrane region" description="Helical" evidence="6">
    <location>
        <begin position="164"/>
        <end position="183"/>
    </location>
</feature>
<comment type="subcellular location">
    <subcellularLocation>
        <location evidence="1">Cell membrane</location>
        <topology evidence="1">Multi-pass membrane protein</topology>
    </subcellularLocation>
</comment>
<evidence type="ECO:0000313" key="8">
    <source>
        <dbReference type="Proteomes" id="UP001218071"/>
    </source>
</evidence>
<dbReference type="Proteomes" id="UP001218071">
    <property type="component" value="Chromosome"/>
</dbReference>
<evidence type="ECO:0000256" key="1">
    <source>
        <dbReference type="ARBA" id="ARBA00004651"/>
    </source>
</evidence>
<feature type="transmembrane region" description="Helical" evidence="6">
    <location>
        <begin position="65"/>
        <end position="85"/>
    </location>
</feature>
<dbReference type="PANTHER" id="PTHR30086:SF20">
    <property type="entry name" value="ARGININE EXPORTER PROTEIN ARGO-RELATED"/>
    <property type="match status" value="1"/>
</dbReference>
<dbReference type="EMBL" id="CP063194">
    <property type="protein sequence ID" value="WCZ37714.1"/>
    <property type="molecule type" value="Genomic_DNA"/>
</dbReference>
<keyword evidence="5 6" id="KW-0472">Membrane</keyword>
<evidence type="ECO:0000256" key="6">
    <source>
        <dbReference type="SAM" id="Phobius"/>
    </source>
</evidence>
<sequence>MIALLGVWLAAIASPGPDLFQIVRVGAKDRRAGVLCALGIMAGNTIWIVASLAGLSAIIEAFPQVLSVLQIVGGAYLLWMGVGAMRAKDPSLPEAQHVRRPFLTGLATNLSNPKAVLFFGAIFAQFADVGWAAAPLLVATGVAWFVGVALGVRAMAGTIERYGRLIDVATGAIFIALAVWMLWEGLHFGA</sequence>
<feature type="transmembrane region" description="Helical" evidence="6">
    <location>
        <begin position="34"/>
        <end position="59"/>
    </location>
</feature>
<proteinExistence type="predicted"/>
<evidence type="ECO:0000313" key="7">
    <source>
        <dbReference type="EMBL" id="WCZ37714.1"/>
    </source>
</evidence>
<keyword evidence="3 6" id="KW-0812">Transmembrane</keyword>
<evidence type="ECO:0000256" key="4">
    <source>
        <dbReference type="ARBA" id="ARBA00022989"/>
    </source>
</evidence>